<proteinExistence type="predicted"/>
<feature type="compositionally biased region" description="Basic and acidic residues" evidence="1">
    <location>
        <begin position="221"/>
        <end position="240"/>
    </location>
</feature>
<feature type="compositionally biased region" description="Basic and acidic residues" evidence="1">
    <location>
        <begin position="191"/>
        <end position="208"/>
    </location>
</feature>
<evidence type="ECO:0000256" key="1">
    <source>
        <dbReference type="SAM" id="MobiDB-lite"/>
    </source>
</evidence>
<feature type="compositionally biased region" description="Polar residues" evidence="1">
    <location>
        <begin position="265"/>
        <end position="285"/>
    </location>
</feature>
<dbReference type="RefSeq" id="WP_262618161.1">
    <property type="nucleotide sequence ID" value="NZ_CP094809.1"/>
</dbReference>
<sequence length="428" mass="48968">MNKTIKTIINVLPIFIVPLINERQKFKEHPEVKKVTDVTVNTSKTVAHKTTHAAHHVKSAAGRVSHAVVSNSGQLKDNLATQKRRRDYNKAMKKEAEAQRYRRKENVRARGEELEVENRKEISKFNKKLQKHIDKRHKEETKAIEKRQKLMVKNLEKMQKYEEKAGHVPGDNDANDFELASPANEKAFQGNKDRSKVMADGDKLEQKNKVQTRKMNKKLQKNIEKRHKEEEKQAKKDQKLRQKQLKKAQKNAPKPSEHVVDTDTLGATASTKAMTAGQDQTGTSSKKALKQKKKDEKKRQKQAKKLEKKIQKSAQNVDLAAEAPSEDKLPPRIKSMAEVQSFEAQTGLVSKDQTPQSSAHHNTKNDANQGPQDEKTSLNTNVEENFNHAPLFKQQYAQMEKHVKDNDQQRKDEKLNKVSDDALSKLKK</sequence>
<reference evidence="2" key="1">
    <citation type="submission" date="2022-03" db="EMBL/GenBank/DDBJ databases">
        <title>Comparative Genomics of East African Camel-Associated Staphylococcaceae spp.: Diversity and Inheritance of Traits Involved in Host-Pathogen Interactions.</title>
        <authorList>
            <person name="Akarsu H."/>
            <person name="Liljander A."/>
            <person name="Younan M."/>
            <person name="Brodard I."/>
            <person name="Glucks I."/>
            <person name="Labroussaa F."/>
            <person name="Overesch G."/>
            <person name="Kuhnert P."/>
            <person name="Perreten V."/>
            <person name="Drexler J.F."/>
            <person name="Corman V.M."/>
            <person name="Falquet L."/>
            <person name="Jores J."/>
        </authorList>
    </citation>
    <scope>NUCLEOTIDE SEQUENCE</scope>
    <source>
        <strain evidence="2">IVB6197</strain>
    </source>
</reference>
<evidence type="ECO:0000313" key="3">
    <source>
        <dbReference type="Proteomes" id="UP001065705"/>
    </source>
</evidence>
<feature type="compositionally biased region" description="Polar residues" evidence="1">
    <location>
        <begin position="342"/>
        <end position="384"/>
    </location>
</feature>
<feature type="compositionally biased region" description="Basic and acidic residues" evidence="1">
    <location>
        <begin position="293"/>
        <end position="310"/>
    </location>
</feature>
<protein>
    <submittedName>
        <fullName evidence="2">Uncharacterized protein</fullName>
    </submittedName>
</protein>
<feature type="compositionally biased region" description="Basic and acidic residues" evidence="1">
    <location>
        <begin position="399"/>
        <end position="428"/>
    </location>
</feature>
<organism evidence="2 3">
    <name type="scientific">Staphylococcus agnetis</name>
    <dbReference type="NCBI Taxonomy" id="985762"/>
    <lineage>
        <taxon>Bacteria</taxon>
        <taxon>Bacillati</taxon>
        <taxon>Bacillota</taxon>
        <taxon>Bacilli</taxon>
        <taxon>Bacillales</taxon>
        <taxon>Staphylococcaceae</taxon>
        <taxon>Staphylococcus</taxon>
    </lineage>
</organism>
<dbReference type="Proteomes" id="UP001065705">
    <property type="component" value="Chromosome"/>
</dbReference>
<dbReference type="AlphaFoldDB" id="A0ABD7TS20"/>
<name>A0ABD7TS20_9STAP</name>
<dbReference type="EMBL" id="CP094809">
    <property type="protein sequence ID" value="UXU56928.1"/>
    <property type="molecule type" value="Genomic_DNA"/>
</dbReference>
<gene>
    <name evidence="2" type="ORF">MUA95_10230</name>
</gene>
<feature type="compositionally biased region" description="Basic residues" evidence="1">
    <location>
        <begin position="210"/>
        <end position="220"/>
    </location>
</feature>
<accession>A0ABD7TS20</accession>
<evidence type="ECO:0000313" key="2">
    <source>
        <dbReference type="EMBL" id="UXU56928.1"/>
    </source>
</evidence>
<feature type="region of interest" description="Disordered" evidence="1">
    <location>
        <begin position="165"/>
        <end position="428"/>
    </location>
</feature>